<organism evidence="1 2">
    <name type="scientific">Shigella dysenteriae</name>
    <dbReference type="NCBI Taxonomy" id="622"/>
    <lineage>
        <taxon>Bacteria</taxon>
        <taxon>Pseudomonadati</taxon>
        <taxon>Pseudomonadota</taxon>
        <taxon>Gammaproteobacteria</taxon>
        <taxon>Enterobacterales</taxon>
        <taxon>Enterobacteriaceae</taxon>
        <taxon>Shigella</taxon>
    </lineage>
</organism>
<dbReference type="EMBL" id="PUGT01000402">
    <property type="protein sequence ID" value="PQN02057.1"/>
    <property type="molecule type" value="Genomic_DNA"/>
</dbReference>
<proteinExistence type="predicted"/>
<evidence type="ECO:0000313" key="1">
    <source>
        <dbReference type="EMBL" id="PQN02057.1"/>
    </source>
</evidence>
<comment type="caution">
    <text evidence="1">The sequence shown here is derived from an EMBL/GenBank/DDBJ whole genome shotgun (WGS) entry which is preliminary data.</text>
</comment>
<dbReference type="AlphaFoldDB" id="A0A2S8D820"/>
<name>A0A2S8D820_SHIDY</name>
<gene>
    <name evidence="1" type="ORF">C5K18_20305</name>
</gene>
<reference evidence="1 2" key="1">
    <citation type="submission" date="2018-02" db="EMBL/GenBank/DDBJ databases">
        <title>Distribution and characterization of Shiga toxin converting temperate phage carried by Shigella flexneri in Hispaniola.</title>
        <authorList>
            <person name="Fogolari M."/>
            <person name="Mavian C."/>
            <person name="Angeletti S."/>
            <person name="Salemi M."/>
            <person name="Lampel K.A."/>
            <person name="Maurelli A.T."/>
        </authorList>
    </citation>
    <scope>NUCLEOTIDE SEQUENCE [LARGE SCALE GENOMIC DNA]</scope>
    <source>
        <strain evidence="1 2">BS979</strain>
    </source>
</reference>
<feature type="non-terminal residue" evidence="1">
    <location>
        <position position="52"/>
    </location>
</feature>
<accession>A0A2S8D820</accession>
<feature type="non-terminal residue" evidence="1">
    <location>
        <position position="1"/>
    </location>
</feature>
<sequence>RVAVKESNQRWCSDGFEFCCDNGERLRVTFALDCCDREALHWAVTTGGFNSD</sequence>
<evidence type="ECO:0000313" key="2">
    <source>
        <dbReference type="Proteomes" id="UP000238186"/>
    </source>
</evidence>
<protein>
    <submittedName>
        <fullName evidence="1">IS3 family transposase</fullName>
    </submittedName>
</protein>
<dbReference type="Proteomes" id="UP000238186">
    <property type="component" value="Unassembled WGS sequence"/>
</dbReference>